<evidence type="ECO:0000313" key="11">
    <source>
        <dbReference type="Proteomes" id="UP000192578"/>
    </source>
</evidence>
<keyword evidence="6" id="KW-0804">Transcription</keyword>
<feature type="domain" description="BZIP" evidence="9">
    <location>
        <begin position="4"/>
        <end position="45"/>
    </location>
</feature>
<evidence type="ECO:0000256" key="2">
    <source>
        <dbReference type="ARBA" id="ARBA00009050"/>
    </source>
</evidence>
<feature type="compositionally biased region" description="Basic residues" evidence="8">
    <location>
        <begin position="119"/>
        <end position="128"/>
    </location>
</feature>
<keyword evidence="5" id="KW-0010">Activator</keyword>
<dbReference type="Proteomes" id="UP000192578">
    <property type="component" value="Unassembled WGS sequence"/>
</dbReference>
<evidence type="ECO:0000256" key="4">
    <source>
        <dbReference type="ARBA" id="ARBA00023125"/>
    </source>
</evidence>
<feature type="compositionally biased region" description="Low complexity" evidence="8">
    <location>
        <begin position="140"/>
        <end position="153"/>
    </location>
</feature>
<dbReference type="InterPro" id="IPR004827">
    <property type="entry name" value="bZIP"/>
</dbReference>
<evidence type="ECO:0000256" key="1">
    <source>
        <dbReference type="ARBA" id="ARBA00004123"/>
    </source>
</evidence>
<evidence type="ECO:0000256" key="7">
    <source>
        <dbReference type="ARBA" id="ARBA00023242"/>
    </source>
</evidence>
<dbReference type="PANTHER" id="PTHR21051:SF4">
    <property type="entry name" value="CAMP-RESPONSIVE ELEMENT-BINDING PROTEIN-LIKE 2"/>
    <property type="match status" value="1"/>
</dbReference>
<evidence type="ECO:0000313" key="10">
    <source>
        <dbReference type="EMBL" id="OQV21206.1"/>
    </source>
</evidence>
<dbReference type="GO" id="GO:0003677">
    <property type="term" value="F:DNA binding"/>
    <property type="evidence" value="ECO:0007669"/>
    <property type="project" value="UniProtKB-KW"/>
</dbReference>
<dbReference type="Pfam" id="PF07716">
    <property type="entry name" value="bZIP_2"/>
    <property type="match status" value="1"/>
</dbReference>
<comment type="subcellular location">
    <subcellularLocation>
        <location evidence="1">Nucleus</location>
    </subcellularLocation>
</comment>
<dbReference type="GO" id="GO:0005634">
    <property type="term" value="C:nucleus"/>
    <property type="evidence" value="ECO:0007669"/>
    <property type="project" value="UniProtKB-SubCell"/>
</dbReference>
<name>A0A1W0X190_HYPEX</name>
<dbReference type="CDD" id="cd14709">
    <property type="entry name" value="bZIP_CREBL2"/>
    <property type="match status" value="1"/>
</dbReference>
<dbReference type="PANTHER" id="PTHR21051">
    <property type="entry name" value="CAMP-RESPONSIVE ELEMENT-BINDING PROTEIN-LIKE 2"/>
    <property type="match status" value="1"/>
</dbReference>
<evidence type="ECO:0000256" key="3">
    <source>
        <dbReference type="ARBA" id="ARBA00023015"/>
    </source>
</evidence>
<keyword evidence="7" id="KW-0539">Nucleus</keyword>
<comment type="similarity">
    <text evidence="2">Belongs to the bZIP family. ATF subfamily.</text>
</comment>
<dbReference type="GO" id="GO:0003700">
    <property type="term" value="F:DNA-binding transcription factor activity"/>
    <property type="evidence" value="ECO:0007669"/>
    <property type="project" value="InterPro"/>
</dbReference>
<dbReference type="SUPFAM" id="SSF57959">
    <property type="entry name" value="Leucine zipper domain"/>
    <property type="match status" value="1"/>
</dbReference>
<organism evidence="10 11">
    <name type="scientific">Hypsibius exemplaris</name>
    <name type="common">Freshwater tardigrade</name>
    <dbReference type="NCBI Taxonomy" id="2072580"/>
    <lineage>
        <taxon>Eukaryota</taxon>
        <taxon>Metazoa</taxon>
        <taxon>Ecdysozoa</taxon>
        <taxon>Tardigrada</taxon>
        <taxon>Eutardigrada</taxon>
        <taxon>Parachela</taxon>
        <taxon>Hypsibioidea</taxon>
        <taxon>Hypsibiidae</taxon>
        <taxon>Hypsibius</taxon>
    </lineage>
</organism>
<feature type="region of interest" description="Disordered" evidence="8">
    <location>
        <begin position="75"/>
        <end position="159"/>
    </location>
</feature>
<dbReference type="AlphaFoldDB" id="A0A1W0X190"/>
<evidence type="ECO:0000256" key="6">
    <source>
        <dbReference type="ARBA" id="ARBA00023163"/>
    </source>
</evidence>
<reference evidence="11" key="1">
    <citation type="submission" date="2017-01" db="EMBL/GenBank/DDBJ databases">
        <title>Comparative genomics of anhydrobiosis in the tardigrade Hypsibius dujardini.</title>
        <authorList>
            <person name="Yoshida Y."/>
            <person name="Koutsovoulos G."/>
            <person name="Laetsch D."/>
            <person name="Stevens L."/>
            <person name="Kumar S."/>
            <person name="Horikawa D."/>
            <person name="Ishino K."/>
            <person name="Komine S."/>
            <person name="Tomita M."/>
            <person name="Blaxter M."/>
            <person name="Arakawa K."/>
        </authorList>
    </citation>
    <scope>NUCLEOTIDE SEQUENCE [LARGE SCALE GENOMIC DNA]</scope>
    <source>
        <strain evidence="11">Z151</strain>
    </source>
</reference>
<evidence type="ECO:0000256" key="8">
    <source>
        <dbReference type="SAM" id="MobiDB-lite"/>
    </source>
</evidence>
<keyword evidence="4" id="KW-0238">DNA-binding</keyword>
<evidence type="ECO:0000256" key="5">
    <source>
        <dbReference type="ARBA" id="ARBA00023159"/>
    </source>
</evidence>
<proteinExistence type="inferred from homology"/>
<evidence type="ECO:0000259" key="9">
    <source>
        <dbReference type="Pfam" id="PF07716"/>
    </source>
</evidence>
<gene>
    <name evidence="10" type="ORF">BV898_04964</name>
</gene>
<comment type="caution">
    <text evidence="10">The sequence shown here is derived from an EMBL/GenBank/DDBJ whole genome shotgun (WGS) entry which is preliminary data.</text>
</comment>
<accession>A0A1W0X190</accession>
<keyword evidence="11" id="KW-1185">Reference proteome</keyword>
<feature type="compositionally biased region" description="Low complexity" evidence="8">
    <location>
        <begin position="76"/>
        <end position="87"/>
    </location>
</feature>
<keyword evidence="3" id="KW-0805">Transcription regulation</keyword>
<dbReference type="Gene3D" id="1.20.5.170">
    <property type="match status" value="1"/>
</dbReference>
<dbReference type="InterPro" id="IPR039250">
    <property type="entry name" value="CREBL2/REPTOR-BP"/>
</dbReference>
<dbReference type="EMBL" id="MTYJ01000025">
    <property type="protein sequence ID" value="OQV21206.1"/>
    <property type="molecule type" value="Genomic_DNA"/>
</dbReference>
<dbReference type="InterPro" id="IPR046347">
    <property type="entry name" value="bZIP_sf"/>
</dbReference>
<protein>
    <recommendedName>
        <fullName evidence="9">BZIP domain-containing protein</fullName>
    </recommendedName>
</protein>
<sequence length="159" mass="17805">MERSRQSARECRARKKLRYDYLDDLVLDRERAVERLQAELKMYEEWCEQLDHGQVPRDLQKDPFQVAATAAGPSGISQAPLISQSQPLPQPQPAVIPGNAITHSPDSSLPPLDCGTSNHQHHHLHHPAVQRDAFRRDRLSPTASAASDAPAKSDTLRSY</sequence>